<evidence type="ECO:0000256" key="4">
    <source>
        <dbReference type="ARBA" id="ARBA00022842"/>
    </source>
</evidence>
<proteinExistence type="predicted"/>
<dbReference type="Proteomes" id="UP000627984">
    <property type="component" value="Unassembled WGS sequence"/>
</dbReference>
<keyword evidence="4" id="KW-0460">Magnesium</keyword>
<dbReference type="GO" id="GO:0004518">
    <property type="term" value="F:nuclease activity"/>
    <property type="evidence" value="ECO:0007669"/>
    <property type="project" value="UniProtKB-KW"/>
</dbReference>
<accession>A0AA37BE44</accession>
<dbReference type="GO" id="GO:0016787">
    <property type="term" value="F:hydrolase activity"/>
    <property type="evidence" value="ECO:0007669"/>
    <property type="project" value="UniProtKB-KW"/>
</dbReference>
<evidence type="ECO:0000256" key="3">
    <source>
        <dbReference type="ARBA" id="ARBA00022801"/>
    </source>
</evidence>
<reference evidence="6" key="2">
    <citation type="submission" date="2022-09" db="EMBL/GenBank/DDBJ databases">
        <authorList>
            <person name="Sun Q."/>
            <person name="Ohkuma M."/>
        </authorList>
    </citation>
    <scope>NUCLEOTIDE SEQUENCE</scope>
    <source>
        <strain evidence="6">JCM 3093</strain>
    </source>
</reference>
<dbReference type="GO" id="GO:0046872">
    <property type="term" value="F:metal ion binding"/>
    <property type="evidence" value="ECO:0007669"/>
    <property type="project" value="UniProtKB-KW"/>
</dbReference>
<evidence type="ECO:0000313" key="7">
    <source>
        <dbReference type="Proteomes" id="UP000627984"/>
    </source>
</evidence>
<dbReference type="AlphaFoldDB" id="A0AA37BE44"/>
<sequence>MSVLTLGELLTGLAKAKTKAEREQRTRRISGLARLVPVLDFSLRTAVAYAMLNAAALSKGREGQRSDMLIAASAMEHGAFLLTKDNGFERLRHISRIKVLHPRDL</sequence>
<gene>
    <name evidence="6" type="ORF">GCM10010126_15750</name>
</gene>
<reference evidence="6" key="1">
    <citation type="journal article" date="2014" name="Int. J. Syst. Evol. Microbiol.">
        <title>Complete genome sequence of Corynebacterium casei LMG S-19264T (=DSM 44701T), isolated from a smear-ripened cheese.</title>
        <authorList>
            <consortium name="US DOE Joint Genome Institute (JGI-PGF)"/>
            <person name="Walter F."/>
            <person name="Albersmeier A."/>
            <person name="Kalinowski J."/>
            <person name="Ruckert C."/>
        </authorList>
    </citation>
    <scope>NUCLEOTIDE SEQUENCE</scope>
    <source>
        <strain evidence="6">JCM 3093</strain>
    </source>
</reference>
<keyword evidence="1" id="KW-0540">Nuclease</keyword>
<dbReference type="InterPro" id="IPR029060">
    <property type="entry name" value="PIN-like_dom_sf"/>
</dbReference>
<evidence type="ECO:0000259" key="5">
    <source>
        <dbReference type="Pfam" id="PF01850"/>
    </source>
</evidence>
<evidence type="ECO:0000256" key="2">
    <source>
        <dbReference type="ARBA" id="ARBA00022723"/>
    </source>
</evidence>
<dbReference type="EMBL" id="BMQD01000004">
    <property type="protein sequence ID" value="GGK57009.1"/>
    <property type="molecule type" value="Genomic_DNA"/>
</dbReference>
<name>A0AA37BE44_9ACTN</name>
<keyword evidence="3" id="KW-0378">Hydrolase</keyword>
<keyword evidence="2" id="KW-0479">Metal-binding</keyword>
<dbReference type="Pfam" id="PF01850">
    <property type="entry name" value="PIN"/>
    <property type="match status" value="1"/>
</dbReference>
<dbReference type="Gene3D" id="3.40.50.1010">
    <property type="entry name" value="5'-nuclease"/>
    <property type="match status" value="1"/>
</dbReference>
<organism evidence="6 7">
    <name type="scientific">Planomonospora parontospora</name>
    <dbReference type="NCBI Taxonomy" id="58119"/>
    <lineage>
        <taxon>Bacteria</taxon>
        <taxon>Bacillati</taxon>
        <taxon>Actinomycetota</taxon>
        <taxon>Actinomycetes</taxon>
        <taxon>Streptosporangiales</taxon>
        <taxon>Streptosporangiaceae</taxon>
        <taxon>Planomonospora</taxon>
    </lineage>
</organism>
<feature type="domain" description="PIN" evidence="5">
    <location>
        <begin position="1"/>
        <end position="92"/>
    </location>
</feature>
<evidence type="ECO:0000313" key="6">
    <source>
        <dbReference type="EMBL" id="GGK57009.1"/>
    </source>
</evidence>
<dbReference type="SUPFAM" id="SSF88723">
    <property type="entry name" value="PIN domain-like"/>
    <property type="match status" value="1"/>
</dbReference>
<dbReference type="InterPro" id="IPR002716">
    <property type="entry name" value="PIN_dom"/>
</dbReference>
<evidence type="ECO:0000256" key="1">
    <source>
        <dbReference type="ARBA" id="ARBA00022722"/>
    </source>
</evidence>
<comment type="caution">
    <text evidence="6">The sequence shown here is derived from an EMBL/GenBank/DDBJ whole genome shotgun (WGS) entry which is preliminary data.</text>
</comment>
<protein>
    <recommendedName>
        <fullName evidence="5">PIN domain-containing protein</fullName>
    </recommendedName>
</protein>